<reference evidence="1" key="1">
    <citation type="submission" date="2019-08" db="EMBL/GenBank/DDBJ databases">
        <authorList>
            <person name="Kucharzyk K."/>
            <person name="Murdoch R.W."/>
            <person name="Higgins S."/>
            <person name="Loffler F."/>
        </authorList>
    </citation>
    <scope>NUCLEOTIDE SEQUENCE</scope>
</reference>
<dbReference type="AlphaFoldDB" id="A0A645EIA6"/>
<organism evidence="1">
    <name type="scientific">bioreactor metagenome</name>
    <dbReference type="NCBI Taxonomy" id="1076179"/>
    <lineage>
        <taxon>unclassified sequences</taxon>
        <taxon>metagenomes</taxon>
        <taxon>ecological metagenomes</taxon>
    </lineage>
</organism>
<comment type="caution">
    <text evidence="1">The sequence shown here is derived from an EMBL/GenBank/DDBJ whole genome shotgun (WGS) entry which is preliminary data.</text>
</comment>
<dbReference type="EMBL" id="VSSQ01047211">
    <property type="protein sequence ID" value="MPN01186.1"/>
    <property type="molecule type" value="Genomic_DNA"/>
</dbReference>
<evidence type="ECO:0000313" key="1">
    <source>
        <dbReference type="EMBL" id="MPN01186.1"/>
    </source>
</evidence>
<proteinExistence type="predicted"/>
<protein>
    <submittedName>
        <fullName evidence="1">Uncharacterized protein</fullName>
    </submittedName>
</protein>
<sequence length="185" mass="20930">MPVLPRPLAGRSRIRENVNRRGLRHQFASGVDGFADVEAPEYAGEVGTVRPEDRQLVAAIGENHRNFPGQSRGIVLDQLHRLGIDCDDQIVLSAFQPFGFTVEFALPIFRLPVAHRIQFHDVVLDVEAGILPGFLQRLNDVERPLMGQGIGQEQQHVLNRLAVLLRRTGRRELNCQNAENYEYEF</sequence>
<name>A0A645EIA6_9ZZZZ</name>
<gene>
    <name evidence="1" type="ORF">SDC9_148392</name>
</gene>
<accession>A0A645EIA6</accession>